<dbReference type="GO" id="GO:0004842">
    <property type="term" value="F:ubiquitin-protein transferase activity"/>
    <property type="evidence" value="ECO:0007669"/>
    <property type="project" value="UniProtKB-ARBA"/>
</dbReference>
<dbReference type="PANTHER" id="PTHR24068">
    <property type="entry name" value="UBIQUITIN-CONJUGATING ENZYME E2"/>
    <property type="match status" value="1"/>
</dbReference>
<evidence type="ECO:0000256" key="5">
    <source>
        <dbReference type="ARBA" id="ARBA00043952"/>
    </source>
</evidence>
<gene>
    <name evidence="9" type="ORF">AARE701A_LOCUS6670</name>
</gene>
<dbReference type="InterPro" id="IPR017937">
    <property type="entry name" value="Thioredoxin_CS"/>
</dbReference>
<dbReference type="InterPro" id="IPR016135">
    <property type="entry name" value="UBQ-conjugating_enzyme/RWD"/>
</dbReference>
<proteinExistence type="predicted"/>
<keyword evidence="3" id="KW-0833">Ubl conjugation pathway</keyword>
<reference evidence="9" key="1">
    <citation type="submission" date="2021-01" db="EMBL/GenBank/DDBJ databases">
        <authorList>
            <person name="Bezrukov I."/>
        </authorList>
    </citation>
    <scope>NUCLEOTIDE SEQUENCE</scope>
</reference>
<keyword evidence="10" id="KW-1185">Reference proteome</keyword>
<evidence type="ECO:0000256" key="4">
    <source>
        <dbReference type="ARBA" id="ARBA00022840"/>
    </source>
</evidence>
<evidence type="ECO:0000259" key="7">
    <source>
        <dbReference type="PROSITE" id="PS50127"/>
    </source>
</evidence>
<comment type="pathway">
    <text evidence="5">Protein modification.</text>
</comment>
<dbReference type="FunFam" id="3.40.30.10:FF:000313">
    <property type="entry name" value="Thioredoxin H9"/>
    <property type="match status" value="1"/>
</dbReference>
<evidence type="ECO:0000313" key="9">
    <source>
        <dbReference type="EMBL" id="CAE5966567.1"/>
    </source>
</evidence>
<dbReference type="PROSITE" id="PS51352">
    <property type="entry name" value="THIOREDOXIN_2"/>
    <property type="match status" value="1"/>
</dbReference>
<evidence type="ECO:0000313" key="10">
    <source>
        <dbReference type="Proteomes" id="UP000682877"/>
    </source>
</evidence>
<protein>
    <submittedName>
        <fullName evidence="9">Uncharacterized protein</fullName>
    </submittedName>
</protein>
<dbReference type="PROSITE" id="PS00194">
    <property type="entry name" value="THIOREDOXIN_1"/>
    <property type="match status" value="1"/>
</dbReference>
<evidence type="ECO:0000256" key="1">
    <source>
        <dbReference type="ARBA" id="ARBA00022679"/>
    </source>
</evidence>
<evidence type="ECO:0000256" key="3">
    <source>
        <dbReference type="ARBA" id="ARBA00022786"/>
    </source>
</evidence>
<dbReference type="GO" id="GO:0006511">
    <property type="term" value="P:ubiquitin-dependent protein catabolic process"/>
    <property type="evidence" value="ECO:0007669"/>
    <property type="project" value="UniProtKB-ARBA"/>
</dbReference>
<evidence type="ECO:0000259" key="8">
    <source>
        <dbReference type="PROSITE" id="PS51352"/>
    </source>
</evidence>
<dbReference type="InterPro" id="IPR036249">
    <property type="entry name" value="Thioredoxin-like_sf"/>
</dbReference>
<keyword evidence="4" id="KW-0067">ATP-binding</keyword>
<feature type="active site" description="Glycyl thioester intermediate" evidence="6">
    <location>
        <position position="85"/>
    </location>
</feature>
<dbReference type="SMART" id="SM00212">
    <property type="entry name" value="UBCc"/>
    <property type="match status" value="2"/>
</dbReference>
<dbReference type="CDD" id="cd23792">
    <property type="entry name" value="UBCc_UBE2D"/>
    <property type="match status" value="2"/>
</dbReference>
<dbReference type="Proteomes" id="UP000682877">
    <property type="component" value="Chromosome 3"/>
</dbReference>
<dbReference type="SUPFAM" id="SSF54495">
    <property type="entry name" value="UBC-like"/>
    <property type="match status" value="2"/>
</dbReference>
<dbReference type="PROSITE" id="PS00183">
    <property type="entry name" value="UBC_1"/>
    <property type="match status" value="2"/>
</dbReference>
<dbReference type="Gene3D" id="3.40.30.10">
    <property type="entry name" value="Glutaredoxin"/>
    <property type="match status" value="1"/>
</dbReference>
<dbReference type="InterPro" id="IPR013766">
    <property type="entry name" value="Thioredoxin_domain"/>
</dbReference>
<accession>A0A8S2A274</accession>
<organism evidence="9 10">
    <name type="scientific">Arabidopsis arenosa</name>
    <name type="common">Sand rock-cress</name>
    <name type="synonym">Cardaminopsis arenosa</name>
    <dbReference type="NCBI Taxonomy" id="38785"/>
    <lineage>
        <taxon>Eukaryota</taxon>
        <taxon>Viridiplantae</taxon>
        <taxon>Streptophyta</taxon>
        <taxon>Embryophyta</taxon>
        <taxon>Tracheophyta</taxon>
        <taxon>Spermatophyta</taxon>
        <taxon>Magnoliopsida</taxon>
        <taxon>eudicotyledons</taxon>
        <taxon>Gunneridae</taxon>
        <taxon>Pentapetalae</taxon>
        <taxon>rosids</taxon>
        <taxon>malvids</taxon>
        <taxon>Brassicales</taxon>
        <taxon>Brassicaceae</taxon>
        <taxon>Camelineae</taxon>
        <taxon>Arabidopsis</taxon>
    </lineage>
</organism>
<feature type="domain" description="UBC core" evidence="7">
    <location>
        <begin position="140"/>
        <end position="284"/>
    </location>
</feature>
<dbReference type="FunFam" id="3.10.110.10:FF:000001">
    <property type="entry name" value="Ubiquitin-conjugating enzyme 28, E2"/>
    <property type="match status" value="1"/>
</dbReference>
<dbReference type="InterPro" id="IPR023313">
    <property type="entry name" value="UBQ-conjugating_AS"/>
</dbReference>
<keyword evidence="2" id="KW-0547">Nucleotide-binding</keyword>
<dbReference type="SUPFAM" id="SSF52833">
    <property type="entry name" value="Thioredoxin-like"/>
    <property type="match status" value="1"/>
</dbReference>
<dbReference type="Gene3D" id="3.10.110.10">
    <property type="entry name" value="Ubiquitin Conjugating Enzyme"/>
    <property type="match status" value="2"/>
</dbReference>
<dbReference type="AlphaFoldDB" id="A0A8S2A274"/>
<keyword evidence="1" id="KW-0808">Transferase</keyword>
<sequence>MASKRILKELKDLQKDPPSNCSAGPVAEDMFHWQATIMGPPESPYAGGVFLVSIHFPPDYPFKPPKVSFKTKVYHPNINSNGSICLDILKEQWSPALTISKVLLSICSLLTDPNPDDPLVPEIAHMYKTDRSKYESTARSWTQKELRDLQRDPPANCSAGPVAEKDMYHWQATIMGPHDSPFSGGVFLVNIHFPLDYPFKPPKVSFKTKVYHPNINSNGSICLDILKEQWSPALTISKVLLSICSLLTDPNPNDPLVPEIAHLYKENKSKYESVAQSWTQKEFQKKKTIFNFQANSNFQNIQMGSCVSKGKGDDDSVHNVEFSGGNVHLITTKESWDEKLAEAGRDGKIVVANFSATWCGPCKIVAPYFIELSEKHPSLMFLLVDVDELSDFSSSWDIKATPTFFFLKNGQQIGKLVGANKPELQKKVTSIIDSVPESPQRSS</sequence>
<evidence type="ECO:0000256" key="6">
    <source>
        <dbReference type="PROSITE-ProRule" id="PRU10133"/>
    </source>
</evidence>
<dbReference type="InterPro" id="IPR000608">
    <property type="entry name" value="UBC"/>
</dbReference>
<dbReference type="PROSITE" id="PS50127">
    <property type="entry name" value="UBC_2"/>
    <property type="match status" value="2"/>
</dbReference>
<evidence type="ECO:0000256" key="2">
    <source>
        <dbReference type="ARBA" id="ARBA00022741"/>
    </source>
</evidence>
<dbReference type="FunFam" id="3.10.110.10:FF:000010">
    <property type="entry name" value="Ubiquitin-conjugating enzyme E2-16 kDa"/>
    <property type="match status" value="1"/>
</dbReference>
<dbReference type="Pfam" id="PF00085">
    <property type="entry name" value="Thioredoxin"/>
    <property type="match status" value="1"/>
</dbReference>
<feature type="domain" description="UBC core" evidence="7">
    <location>
        <begin position="1"/>
        <end position="147"/>
    </location>
</feature>
<dbReference type="Pfam" id="PF00179">
    <property type="entry name" value="UQ_con"/>
    <property type="match status" value="2"/>
</dbReference>
<dbReference type="GO" id="GO:0005524">
    <property type="term" value="F:ATP binding"/>
    <property type="evidence" value="ECO:0007669"/>
    <property type="project" value="UniProtKB-KW"/>
</dbReference>
<dbReference type="EMBL" id="LR999453">
    <property type="protein sequence ID" value="CAE5966567.1"/>
    <property type="molecule type" value="Genomic_DNA"/>
</dbReference>
<feature type="active site" description="Glycyl thioester intermediate" evidence="6">
    <location>
        <position position="222"/>
    </location>
</feature>
<name>A0A8S2A274_ARAAE</name>
<dbReference type="CDD" id="cd02947">
    <property type="entry name" value="TRX_family"/>
    <property type="match status" value="1"/>
</dbReference>
<feature type="domain" description="Thioredoxin" evidence="8">
    <location>
        <begin position="321"/>
        <end position="433"/>
    </location>
</feature>